<proteinExistence type="predicted"/>
<name>A0ACC0XB56_9ROSI</name>
<comment type="caution">
    <text evidence="1">The sequence shown here is derived from an EMBL/GenBank/DDBJ whole genome shotgun (WGS) entry which is preliminary data.</text>
</comment>
<evidence type="ECO:0000313" key="1">
    <source>
        <dbReference type="EMBL" id="KAJ0014514.1"/>
    </source>
</evidence>
<dbReference type="EMBL" id="CM047748">
    <property type="protein sequence ID" value="KAJ0014514.1"/>
    <property type="molecule type" value="Genomic_DNA"/>
</dbReference>
<sequence length="95" mass="10366">MAAIFAVERKINDTGSAVKTSRLFNIFLLGVVVDRYVTAGTVWLNGAFSKVARAGQVAGTKTREKFNGKWLQSFRICRVGTGQGRIRGALFVNSL</sequence>
<protein>
    <submittedName>
        <fullName evidence="1">Uncharacterized protein</fullName>
    </submittedName>
</protein>
<keyword evidence="2" id="KW-1185">Reference proteome</keyword>
<dbReference type="Proteomes" id="UP001163603">
    <property type="component" value="Chromosome 13"/>
</dbReference>
<organism evidence="1 2">
    <name type="scientific">Pistacia integerrima</name>
    <dbReference type="NCBI Taxonomy" id="434235"/>
    <lineage>
        <taxon>Eukaryota</taxon>
        <taxon>Viridiplantae</taxon>
        <taxon>Streptophyta</taxon>
        <taxon>Embryophyta</taxon>
        <taxon>Tracheophyta</taxon>
        <taxon>Spermatophyta</taxon>
        <taxon>Magnoliopsida</taxon>
        <taxon>eudicotyledons</taxon>
        <taxon>Gunneridae</taxon>
        <taxon>Pentapetalae</taxon>
        <taxon>rosids</taxon>
        <taxon>malvids</taxon>
        <taxon>Sapindales</taxon>
        <taxon>Anacardiaceae</taxon>
        <taxon>Pistacia</taxon>
    </lineage>
</organism>
<gene>
    <name evidence="1" type="ORF">Pint_20075</name>
</gene>
<accession>A0ACC0XB56</accession>
<reference evidence="2" key="1">
    <citation type="journal article" date="2023" name="G3 (Bethesda)">
        <title>Genome assembly and association tests identify interacting loci associated with vigor, precocity, and sex in interspecific pistachio rootstocks.</title>
        <authorList>
            <person name="Palmer W."/>
            <person name="Jacygrad E."/>
            <person name="Sagayaradj S."/>
            <person name="Cavanaugh K."/>
            <person name="Han R."/>
            <person name="Bertier L."/>
            <person name="Beede B."/>
            <person name="Kafkas S."/>
            <person name="Golino D."/>
            <person name="Preece J."/>
            <person name="Michelmore R."/>
        </authorList>
    </citation>
    <scope>NUCLEOTIDE SEQUENCE [LARGE SCALE GENOMIC DNA]</scope>
</reference>
<evidence type="ECO:0000313" key="2">
    <source>
        <dbReference type="Proteomes" id="UP001163603"/>
    </source>
</evidence>